<comment type="similarity">
    <text evidence="3">Belongs to the NPH3 family.</text>
</comment>
<dbReference type="OMA" id="CNYIDCS"/>
<evidence type="ECO:0000256" key="2">
    <source>
        <dbReference type="ARBA" id="ARBA00022786"/>
    </source>
</evidence>
<dbReference type="UniPathway" id="UPA00143"/>
<dbReference type="KEGG" id="eus:EUTSA_v10010291mg"/>
<dbReference type="eggNOG" id="ENOG502QYIX">
    <property type="taxonomic scope" value="Eukaryota"/>
</dbReference>
<feature type="domain" description="BTB" evidence="5">
    <location>
        <begin position="66"/>
        <end position="130"/>
    </location>
</feature>
<evidence type="ECO:0008006" key="9">
    <source>
        <dbReference type="Google" id="ProtNLM"/>
    </source>
</evidence>
<feature type="domain" description="NPH3" evidence="6">
    <location>
        <begin position="224"/>
        <end position="309"/>
    </location>
</feature>
<dbReference type="Proteomes" id="UP000030689">
    <property type="component" value="Unassembled WGS sequence"/>
</dbReference>
<feature type="compositionally biased region" description="Polar residues" evidence="4">
    <location>
        <begin position="434"/>
        <end position="448"/>
    </location>
</feature>
<dbReference type="InterPro" id="IPR011333">
    <property type="entry name" value="SKP1/BTB/POZ_sf"/>
</dbReference>
<dbReference type="PROSITE" id="PS51649">
    <property type="entry name" value="NPH3"/>
    <property type="match status" value="1"/>
</dbReference>
<evidence type="ECO:0000256" key="1">
    <source>
        <dbReference type="ARBA" id="ARBA00004906"/>
    </source>
</evidence>
<feature type="region of interest" description="Disordered" evidence="4">
    <location>
        <begin position="385"/>
        <end position="404"/>
    </location>
</feature>
<protein>
    <recommendedName>
        <fullName evidence="9">BTB domain-containing protein</fullName>
    </recommendedName>
</protein>
<keyword evidence="8" id="KW-1185">Reference proteome</keyword>
<evidence type="ECO:0000313" key="7">
    <source>
        <dbReference type="EMBL" id="ESQ45543.1"/>
    </source>
</evidence>
<name>V4M053_EUTSA</name>
<dbReference type="InterPro" id="IPR043454">
    <property type="entry name" value="NPH3/RPT2-like"/>
</dbReference>
<reference evidence="7 8" key="1">
    <citation type="journal article" date="2013" name="Front. Plant Sci.">
        <title>The Reference Genome of the Halophytic Plant Eutrema salsugineum.</title>
        <authorList>
            <person name="Yang R."/>
            <person name="Jarvis D.E."/>
            <person name="Chen H."/>
            <person name="Beilstein M.A."/>
            <person name="Grimwood J."/>
            <person name="Jenkins J."/>
            <person name="Shu S."/>
            <person name="Prochnik S."/>
            <person name="Xin M."/>
            <person name="Ma C."/>
            <person name="Schmutz J."/>
            <person name="Wing R.A."/>
            <person name="Mitchell-Olds T."/>
            <person name="Schumaker K.S."/>
            <person name="Wang X."/>
        </authorList>
    </citation>
    <scope>NUCLEOTIDE SEQUENCE [LARGE SCALE GENOMIC DNA]</scope>
</reference>
<dbReference type="AlphaFoldDB" id="V4M053"/>
<feature type="compositionally biased region" description="Low complexity" evidence="4">
    <location>
        <begin position="25"/>
        <end position="36"/>
    </location>
</feature>
<dbReference type="EMBL" id="KI517435">
    <property type="protein sequence ID" value="ESQ45543.1"/>
    <property type="molecule type" value="Genomic_DNA"/>
</dbReference>
<keyword evidence="2" id="KW-0833">Ubl conjugation pathway</keyword>
<proteinExistence type="inferred from homology"/>
<evidence type="ECO:0000256" key="3">
    <source>
        <dbReference type="PROSITE-ProRule" id="PRU00982"/>
    </source>
</evidence>
<accession>V4M053</accession>
<dbReference type="Pfam" id="PF00651">
    <property type="entry name" value="BTB"/>
    <property type="match status" value="1"/>
</dbReference>
<dbReference type="Pfam" id="PF03000">
    <property type="entry name" value="NPH3"/>
    <property type="match status" value="1"/>
</dbReference>
<evidence type="ECO:0000313" key="8">
    <source>
        <dbReference type="Proteomes" id="UP000030689"/>
    </source>
</evidence>
<evidence type="ECO:0000259" key="6">
    <source>
        <dbReference type="PROSITE" id="PS51649"/>
    </source>
</evidence>
<feature type="region of interest" description="Disordered" evidence="4">
    <location>
        <begin position="25"/>
        <end position="46"/>
    </location>
</feature>
<evidence type="ECO:0000259" key="5">
    <source>
        <dbReference type="PROSITE" id="PS50097"/>
    </source>
</evidence>
<evidence type="ECO:0000256" key="4">
    <source>
        <dbReference type="SAM" id="MobiDB-lite"/>
    </source>
</evidence>
<dbReference type="PROSITE" id="PS50097">
    <property type="entry name" value="BTB"/>
    <property type="match status" value="1"/>
</dbReference>
<feature type="region of interest" description="Disordered" evidence="4">
    <location>
        <begin position="409"/>
        <end position="461"/>
    </location>
</feature>
<sequence>MKRWTNLGFVDTIYEEEDYVDHTSSFSSSSSSSLSPSPQPRINLSSPSMELESRVHKWSLANNSKPDVLVHVGGTRFHLHKDPLSRKSGYLKRHLTGVNELTLSPPLNITAETFSLVTAFCYGAHIELTPFNVVSLRVAVEILQMTSEAGGHGVRANLRNLTESYLRRIVFANVDYIKIVLRSCLALLPESETTAFLVGRCIEALTEFGDGDCVNEFLEEAVILPAGYFVVVADAVQQRFPRHDLLYRIVDAYLKVNEHDGEITEEEKVQICNSIDCDKLSPLLLLHAVQNPKMPLRFIVRAMLQEQLNTRHSIIAAADAVASSAGDRHREIASAAARDSSVTLGSLLQRDTAARQNCRLRAAMDSTSSRIQNLEKELDAMKRFISKESEKQRSERIIESKSRSVMDSARSASFHCVHQSSNNVNKTQRGERGSVSSLSTTFRRGGTTSPPPPQQPQSKSLGKRLINGIKSVFSSSSKQGGKKNAYEVEEIYDGLEDFIWIKDNEGDNISEELHSHYINNK</sequence>
<dbReference type="InterPro" id="IPR000210">
    <property type="entry name" value="BTB/POZ_dom"/>
</dbReference>
<dbReference type="Gramene" id="ESQ45543">
    <property type="protein sequence ID" value="ESQ45543"/>
    <property type="gene ID" value="EUTSA_v10010291mg"/>
</dbReference>
<gene>
    <name evidence="7" type="ORF">EUTSA_v10010291mg</name>
</gene>
<dbReference type="Gene3D" id="3.30.710.10">
    <property type="entry name" value="Potassium Channel Kv1.1, Chain A"/>
    <property type="match status" value="1"/>
</dbReference>
<feature type="compositionally biased region" description="Polar residues" evidence="4">
    <location>
        <begin position="418"/>
        <end position="427"/>
    </location>
</feature>
<comment type="pathway">
    <text evidence="1">Protein modification; protein ubiquitination.</text>
</comment>
<dbReference type="GO" id="GO:0016567">
    <property type="term" value="P:protein ubiquitination"/>
    <property type="evidence" value="ECO:0007669"/>
    <property type="project" value="UniProtKB-UniPathway"/>
</dbReference>
<dbReference type="SUPFAM" id="SSF54695">
    <property type="entry name" value="POZ domain"/>
    <property type="match status" value="1"/>
</dbReference>
<organism evidence="7 8">
    <name type="scientific">Eutrema salsugineum</name>
    <name type="common">Saltwater cress</name>
    <name type="synonym">Sisymbrium salsugineum</name>
    <dbReference type="NCBI Taxonomy" id="72664"/>
    <lineage>
        <taxon>Eukaryota</taxon>
        <taxon>Viridiplantae</taxon>
        <taxon>Streptophyta</taxon>
        <taxon>Embryophyta</taxon>
        <taxon>Tracheophyta</taxon>
        <taxon>Spermatophyta</taxon>
        <taxon>Magnoliopsida</taxon>
        <taxon>eudicotyledons</taxon>
        <taxon>Gunneridae</taxon>
        <taxon>Pentapetalae</taxon>
        <taxon>rosids</taxon>
        <taxon>malvids</taxon>
        <taxon>Brassicales</taxon>
        <taxon>Brassicaceae</taxon>
        <taxon>Eutremeae</taxon>
        <taxon>Eutrema</taxon>
    </lineage>
</organism>
<dbReference type="PANTHER" id="PTHR32370">
    <property type="entry name" value="OS12G0117600 PROTEIN"/>
    <property type="match status" value="1"/>
</dbReference>
<dbReference type="InterPro" id="IPR027356">
    <property type="entry name" value="NPH3_dom"/>
</dbReference>